<evidence type="ECO:0000256" key="3">
    <source>
        <dbReference type="ARBA" id="ARBA00023134"/>
    </source>
</evidence>
<feature type="coiled-coil region" evidence="5">
    <location>
        <begin position="557"/>
        <end position="588"/>
    </location>
</feature>
<dbReference type="Pfam" id="PF02263">
    <property type="entry name" value="GBP"/>
    <property type="match status" value="1"/>
</dbReference>
<feature type="region of interest" description="Disordered" evidence="6">
    <location>
        <begin position="143"/>
        <end position="164"/>
    </location>
</feature>
<dbReference type="InterPro" id="IPR030386">
    <property type="entry name" value="G_GB1_RHD3_dom"/>
</dbReference>
<feature type="domain" description="GB1/RHD3-type G" evidence="7">
    <location>
        <begin position="223"/>
        <end position="460"/>
    </location>
</feature>
<feature type="compositionally biased region" description="Low complexity" evidence="6">
    <location>
        <begin position="116"/>
        <end position="127"/>
    </location>
</feature>
<dbReference type="Gene3D" id="1.20.1000.10">
    <property type="entry name" value="Guanylate-binding protein, C-terminal domain"/>
    <property type="match status" value="1"/>
</dbReference>
<evidence type="ECO:0000259" key="7">
    <source>
        <dbReference type="PROSITE" id="PS51715"/>
    </source>
</evidence>
<keyword evidence="1" id="KW-0547">Nucleotide-binding</keyword>
<evidence type="ECO:0000256" key="4">
    <source>
        <dbReference type="PROSITE-ProRule" id="PRU01052"/>
    </source>
</evidence>
<evidence type="ECO:0000256" key="2">
    <source>
        <dbReference type="ARBA" id="ARBA00022801"/>
    </source>
</evidence>
<gene>
    <name evidence="8" type="ORF">PPERSA_08426</name>
</gene>
<evidence type="ECO:0000256" key="5">
    <source>
        <dbReference type="SAM" id="Coils"/>
    </source>
</evidence>
<feature type="compositionally biased region" description="Polar residues" evidence="6">
    <location>
        <begin position="145"/>
        <end position="154"/>
    </location>
</feature>
<keyword evidence="5" id="KW-0175">Coiled coil</keyword>
<evidence type="ECO:0000256" key="1">
    <source>
        <dbReference type="ARBA" id="ARBA00022741"/>
    </source>
</evidence>
<evidence type="ECO:0000313" key="9">
    <source>
        <dbReference type="Proteomes" id="UP000054937"/>
    </source>
</evidence>
<evidence type="ECO:0000256" key="6">
    <source>
        <dbReference type="SAM" id="MobiDB-lite"/>
    </source>
</evidence>
<dbReference type="InParanoid" id="A0A0V0R6B0"/>
<dbReference type="InterPro" id="IPR015894">
    <property type="entry name" value="Guanylate-bd_N"/>
</dbReference>
<dbReference type="InterPro" id="IPR003191">
    <property type="entry name" value="Guanylate-bd/ATL_C"/>
</dbReference>
<dbReference type="InterPro" id="IPR027417">
    <property type="entry name" value="P-loop_NTPase"/>
</dbReference>
<dbReference type="Pfam" id="PF02841">
    <property type="entry name" value="GBP_C"/>
    <property type="match status" value="1"/>
</dbReference>
<evidence type="ECO:0000313" key="8">
    <source>
        <dbReference type="EMBL" id="KRX10023.1"/>
    </source>
</evidence>
<comment type="caution">
    <text evidence="8">The sequence shown here is derived from an EMBL/GenBank/DDBJ whole genome shotgun (WGS) entry which is preliminary data.</text>
</comment>
<dbReference type="GO" id="GO:0003924">
    <property type="term" value="F:GTPase activity"/>
    <property type="evidence" value="ECO:0007669"/>
    <property type="project" value="InterPro"/>
</dbReference>
<keyword evidence="2 8" id="KW-0378">Hydrolase</keyword>
<dbReference type="Proteomes" id="UP000054937">
    <property type="component" value="Unassembled WGS sequence"/>
</dbReference>
<feature type="compositionally biased region" description="Low complexity" evidence="6">
    <location>
        <begin position="155"/>
        <end position="164"/>
    </location>
</feature>
<dbReference type="EMBL" id="LDAU01000040">
    <property type="protein sequence ID" value="KRX10023.1"/>
    <property type="molecule type" value="Genomic_DNA"/>
</dbReference>
<dbReference type="Gene3D" id="3.40.50.300">
    <property type="entry name" value="P-loop containing nucleotide triphosphate hydrolases"/>
    <property type="match status" value="1"/>
</dbReference>
<proteinExistence type="inferred from homology"/>
<dbReference type="GO" id="GO:0005525">
    <property type="term" value="F:GTP binding"/>
    <property type="evidence" value="ECO:0007669"/>
    <property type="project" value="UniProtKB-KW"/>
</dbReference>
<keyword evidence="3" id="KW-0342">GTP-binding</keyword>
<comment type="similarity">
    <text evidence="4">Belongs to the TRAFAC class dynamin-like GTPase superfamily. GB1/RHD3 GTPase family.</text>
</comment>
<feature type="compositionally biased region" description="Polar residues" evidence="6">
    <location>
        <begin position="75"/>
        <end position="108"/>
    </location>
</feature>
<dbReference type="AlphaFoldDB" id="A0A0V0R6B0"/>
<accession>A0A0V0R6B0</accession>
<dbReference type="PANTHER" id="PTHR10751">
    <property type="entry name" value="GUANYLATE BINDING PROTEIN"/>
    <property type="match status" value="1"/>
</dbReference>
<dbReference type="OrthoDB" id="2135133at2759"/>
<dbReference type="InterPro" id="IPR036543">
    <property type="entry name" value="Guanylate-bd_C_sf"/>
</dbReference>
<dbReference type="SUPFAM" id="SSF48340">
    <property type="entry name" value="Interferon-induced guanylate-binding protein 1 (GBP1), C-terminal domain"/>
    <property type="match status" value="1"/>
</dbReference>
<dbReference type="SUPFAM" id="SSF52540">
    <property type="entry name" value="P-loop containing nucleoside triphosphate hydrolases"/>
    <property type="match status" value="1"/>
</dbReference>
<sequence>MYQGSYNQPRNIPVVSLTSQQPYNQYQSKHEPKFEVNFSESESSQYSLDYKNAPNNYRNQKKVVQEDVGEGWGFQPQTRNQQNSHQNYQQIEHQSQMQPQNANFSKNKFQPETDTSHQQFPNQQQQTQFSQNYDINNNNINNFNQGQGILSDQYNNQNNQNNNNNNKFTDYNKHGQDYFQNQGHKKFENLDDVPNKPVQLIRVNNDGKFQFTQEAKDIIQLYQGNISFVGLAGKYRTGKSFLLNKLLNLQGRGFKVDPTTDACTQGIWMWSKPLVRQSDGLKIFFIDTEGSSSTDKDQRHDAKIFALTILLVNYFAFNSVGNIDELAMQQLQLTTTISKNIAVSQYGGKKDADAIAQYAPKFLWILRDFVLEIQDEFNREITPQQYLENALLNEHQSEKTKKVRQSLCEFFKDRDCITMIRPVEKESELQKLDQIPDNYIRQQFLQKVQEIKQKIFSKISPKTLNGIPLNPRMFVTMIESFVEKINEENGVPSIASAWESIVENECVQAKKEAETLYMEILGKNLTEDKVLNYNELFTVLRNGRDNAISQYENVAGIKEKNQSFSKYKQELSEFIEQKEAQLMQINDELAVNLCQEKLQNTFMEVNLNIHRNLYKMEKIEEFQEDFQNSLLTYNQDYQGPKKGESLSNFLKALERPLIKQLINTLDSMKGVDIDTMKEKRKFQQEKIQDLKSQYNLKENKKVQLQQKQKQLKKDLDKLFAEIKKAEKDTDRAQNEIEVLAEQNFAAKNQQLVRDLNQQKQQLQKLKQEYQLKIQKGYVPNKKKNLQQSRLGQNAF</sequence>
<keyword evidence="9" id="KW-1185">Reference proteome</keyword>
<feature type="region of interest" description="Disordered" evidence="6">
    <location>
        <begin position="72"/>
        <end position="127"/>
    </location>
</feature>
<protein>
    <submittedName>
        <fullName evidence="8">p-loop containing nucleoside triphosphate hydrolase</fullName>
    </submittedName>
</protein>
<name>A0A0V0R6B0_PSEPJ</name>
<dbReference type="PROSITE" id="PS51715">
    <property type="entry name" value="G_GB1_RHD3"/>
    <property type="match status" value="1"/>
</dbReference>
<organism evidence="8 9">
    <name type="scientific">Pseudocohnilembus persalinus</name>
    <name type="common">Ciliate</name>
    <dbReference type="NCBI Taxonomy" id="266149"/>
    <lineage>
        <taxon>Eukaryota</taxon>
        <taxon>Sar</taxon>
        <taxon>Alveolata</taxon>
        <taxon>Ciliophora</taxon>
        <taxon>Intramacronucleata</taxon>
        <taxon>Oligohymenophorea</taxon>
        <taxon>Scuticociliatia</taxon>
        <taxon>Philasterida</taxon>
        <taxon>Pseudocohnilembidae</taxon>
        <taxon>Pseudocohnilembus</taxon>
    </lineage>
</organism>
<reference evidence="8 9" key="1">
    <citation type="journal article" date="2015" name="Sci. Rep.">
        <title>Genome of the facultative scuticociliatosis pathogen Pseudocohnilembus persalinus provides insight into its virulence through horizontal gene transfer.</title>
        <authorList>
            <person name="Xiong J."/>
            <person name="Wang G."/>
            <person name="Cheng J."/>
            <person name="Tian M."/>
            <person name="Pan X."/>
            <person name="Warren A."/>
            <person name="Jiang C."/>
            <person name="Yuan D."/>
            <person name="Miao W."/>
        </authorList>
    </citation>
    <scope>NUCLEOTIDE SEQUENCE [LARGE SCALE GENOMIC DNA]</scope>
    <source>
        <strain evidence="8">36N120E</strain>
    </source>
</reference>
<feature type="coiled-coil region" evidence="5">
    <location>
        <begin position="673"/>
        <end position="775"/>
    </location>
</feature>
<dbReference type="OMA" id="IMMLEHT"/>